<accession>A0A4P9VXA6</accession>
<dbReference type="Proteomes" id="UP000269721">
    <property type="component" value="Unassembled WGS sequence"/>
</dbReference>
<gene>
    <name evidence="1" type="ORF">BDK51DRAFT_35162</name>
</gene>
<evidence type="ECO:0000313" key="1">
    <source>
        <dbReference type="EMBL" id="RKO83333.1"/>
    </source>
</evidence>
<sequence>MSGGKALVGNSEELNKMMYFEKKYMFKPSIMNAITPQISEDLTRLEVPSSLLCMTGYIIAEKDNLFDPMGEPIKGKRILTCVHDILRRKRIIKSDGADIFKYLAKEGRVLSLRRILENIPMNRDAAEVMLSELVTENRYLSDGNTNYKLHQSDNSYYLKHANDKGFPLHTVLQNLSIVALKTLDMNSVINIEFMGKE</sequence>
<dbReference type="EMBL" id="ML001364">
    <property type="protein sequence ID" value="RKO83333.1"/>
    <property type="molecule type" value="Genomic_DNA"/>
</dbReference>
<keyword evidence="2" id="KW-1185">Reference proteome</keyword>
<protein>
    <submittedName>
        <fullName evidence="1">Uncharacterized protein</fullName>
    </submittedName>
</protein>
<dbReference type="OrthoDB" id="10508690at2759"/>
<proteinExistence type="predicted"/>
<reference evidence="2" key="1">
    <citation type="journal article" date="2018" name="Nat. Microbiol.">
        <title>Leveraging single-cell genomics to expand the fungal tree of life.</title>
        <authorList>
            <person name="Ahrendt S.R."/>
            <person name="Quandt C.A."/>
            <person name="Ciobanu D."/>
            <person name="Clum A."/>
            <person name="Salamov A."/>
            <person name="Andreopoulos B."/>
            <person name="Cheng J.F."/>
            <person name="Woyke T."/>
            <person name="Pelin A."/>
            <person name="Henrissat B."/>
            <person name="Reynolds N.K."/>
            <person name="Benny G.L."/>
            <person name="Smith M.E."/>
            <person name="James T.Y."/>
            <person name="Grigoriev I.V."/>
        </authorList>
    </citation>
    <scope>NUCLEOTIDE SEQUENCE [LARGE SCALE GENOMIC DNA]</scope>
</reference>
<organism evidence="1 2">
    <name type="scientific">Blyttiomyces helicus</name>
    <dbReference type="NCBI Taxonomy" id="388810"/>
    <lineage>
        <taxon>Eukaryota</taxon>
        <taxon>Fungi</taxon>
        <taxon>Fungi incertae sedis</taxon>
        <taxon>Chytridiomycota</taxon>
        <taxon>Chytridiomycota incertae sedis</taxon>
        <taxon>Chytridiomycetes</taxon>
        <taxon>Chytridiomycetes incertae sedis</taxon>
        <taxon>Blyttiomyces</taxon>
    </lineage>
</organism>
<evidence type="ECO:0000313" key="2">
    <source>
        <dbReference type="Proteomes" id="UP000269721"/>
    </source>
</evidence>
<name>A0A4P9VXA6_9FUNG</name>
<dbReference type="AlphaFoldDB" id="A0A4P9VXA6"/>